<gene>
    <name evidence="1" type="ORF">E2R66_14195</name>
</gene>
<evidence type="ECO:0000313" key="2">
    <source>
        <dbReference type="Proteomes" id="UP000297540"/>
    </source>
</evidence>
<comment type="caution">
    <text evidence="1">The sequence shown here is derived from an EMBL/GenBank/DDBJ whole genome shotgun (WGS) entry which is preliminary data.</text>
</comment>
<dbReference type="RefSeq" id="WP_133231817.1">
    <property type="nucleotide sequence ID" value="NZ_SOZE01000013.1"/>
</dbReference>
<evidence type="ECO:0000313" key="1">
    <source>
        <dbReference type="EMBL" id="TFF36907.1"/>
    </source>
</evidence>
<sequence>MSIEKVTFKDWVFEVDRSLNEAHYAMFVSDGAATCGCGNCENYLAYRDQIFPDEVKKLFDNLGIDYKKDAEIMTNYKTSDGLYNIMGWFHFKGLILRGKNCAIPLPGGNGYSIELSRFSDNFSIGFSNRDNLSYFENNDDLIELTFETNIPWVLDPTLET</sequence>
<dbReference type="AlphaFoldDB" id="A0A4Y8SEB6"/>
<dbReference type="Proteomes" id="UP000297540">
    <property type="component" value="Unassembled WGS sequence"/>
</dbReference>
<organism evidence="1 2">
    <name type="scientific">Mucilaginibacter psychrotolerans</name>
    <dbReference type="NCBI Taxonomy" id="1524096"/>
    <lineage>
        <taxon>Bacteria</taxon>
        <taxon>Pseudomonadati</taxon>
        <taxon>Bacteroidota</taxon>
        <taxon>Sphingobacteriia</taxon>
        <taxon>Sphingobacteriales</taxon>
        <taxon>Sphingobacteriaceae</taxon>
        <taxon>Mucilaginibacter</taxon>
    </lineage>
</organism>
<protein>
    <submittedName>
        <fullName evidence="1">Uncharacterized protein</fullName>
    </submittedName>
</protein>
<dbReference type="EMBL" id="SOZE01000013">
    <property type="protein sequence ID" value="TFF36907.1"/>
    <property type="molecule type" value="Genomic_DNA"/>
</dbReference>
<name>A0A4Y8SEB6_9SPHI</name>
<reference evidence="1 2" key="1">
    <citation type="journal article" date="2017" name="Int. J. Syst. Evol. Microbiol.">
        <title>Mucilaginibacterpsychrotolerans sp. nov., isolated from peatlands.</title>
        <authorList>
            <person name="Deng Y."/>
            <person name="Shen L."/>
            <person name="Xu B."/>
            <person name="Liu Y."/>
            <person name="Gu Z."/>
            <person name="Liu H."/>
            <person name="Zhou Y."/>
        </authorList>
    </citation>
    <scope>NUCLEOTIDE SEQUENCE [LARGE SCALE GENOMIC DNA]</scope>
    <source>
        <strain evidence="1 2">NH7-4</strain>
    </source>
</reference>
<keyword evidence="2" id="KW-1185">Reference proteome</keyword>
<proteinExistence type="predicted"/>
<accession>A0A4Y8SEB6</accession>
<dbReference type="OrthoDB" id="1691135at2"/>